<dbReference type="EnsemblMetazoa" id="BGLB022398-RA">
    <property type="protein sequence ID" value="BGLB022398-PA"/>
    <property type="gene ID" value="BGLB022398"/>
</dbReference>
<proteinExistence type="inferred from homology"/>
<keyword evidence="2" id="KW-0732">Signal</keyword>
<evidence type="ECO:0000256" key="3">
    <source>
        <dbReference type="ARBA" id="ARBA00023157"/>
    </source>
</evidence>
<evidence type="ECO:0000256" key="8">
    <source>
        <dbReference type="PROSITE-ProRule" id="PRU01355"/>
    </source>
</evidence>
<reference evidence="10" key="1">
    <citation type="submission" date="2020-05" db="UniProtKB">
        <authorList>
            <consortium name="EnsemblMetazoa"/>
        </authorList>
    </citation>
    <scope>IDENTIFICATION</scope>
    <source>
        <strain evidence="10">BB02</strain>
    </source>
</reference>
<dbReference type="SUPFAM" id="SSF55486">
    <property type="entry name" value="Metalloproteases ('zincins'), catalytic domain"/>
    <property type="match status" value="1"/>
</dbReference>
<dbReference type="STRING" id="6526.A0A2C9KQF8"/>
<dbReference type="AlphaFoldDB" id="A0A2C9KQF8"/>
<dbReference type="GO" id="GO:0008241">
    <property type="term" value="F:peptidyl-dipeptidase activity"/>
    <property type="evidence" value="ECO:0007669"/>
    <property type="project" value="InterPro"/>
</dbReference>
<dbReference type="GO" id="GO:0008237">
    <property type="term" value="F:metallopeptidase activity"/>
    <property type="evidence" value="ECO:0007669"/>
    <property type="project" value="InterPro"/>
</dbReference>
<evidence type="ECO:0000256" key="4">
    <source>
        <dbReference type="ARBA" id="ARBA00023180"/>
    </source>
</evidence>
<comment type="caution">
    <text evidence="8">Lacks conserved residue(s) required for the propagation of feature annotation.</text>
</comment>
<gene>
    <name evidence="10" type="primary">106063044</name>
</gene>
<dbReference type="GO" id="GO:0006508">
    <property type="term" value="P:proteolysis"/>
    <property type="evidence" value="ECO:0007669"/>
    <property type="project" value="InterPro"/>
</dbReference>
<dbReference type="VEuPathDB" id="VectorBase:BGLAX_049913"/>
<keyword evidence="9" id="KW-0472">Membrane</keyword>
<dbReference type="VEuPathDB" id="VectorBase:BGLB022398"/>
<evidence type="ECO:0000256" key="2">
    <source>
        <dbReference type="ARBA" id="ARBA00022729"/>
    </source>
</evidence>
<sequence length="165" mass="18914">MWIALHSYVYPPDSKKMCSRCYHVAVLCYTALWVGVRGLINDSLAIQDFLTDYNRKAGEVMYEYAEASWTFNTNITDYNQKIMLDLQLKADKFSQDASRNASQYNLTVMSQSDRRQFIKIMDIGTAAQTNETKMIRLNKITSDMESIYSTATVCLNKTNCVPLDP</sequence>
<accession>A0A2C9KQF8</accession>
<dbReference type="Proteomes" id="UP000076420">
    <property type="component" value="Unassembled WGS sequence"/>
</dbReference>
<keyword evidence="3 6" id="KW-1015">Disulfide bond</keyword>
<dbReference type="PANTHER" id="PTHR10514">
    <property type="entry name" value="ANGIOTENSIN-CONVERTING ENZYME"/>
    <property type="match status" value="1"/>
</dbReference>
<comment type="similarity">
    <text evidence="1 8">Belongs to the peptidase M2 family.</text>
</comment>
<evidence type="ECO:0000256" key="5">
    <source>
        <dbReference type="PIRSR" id="PIRSR601548-10"/>
    </source>
</evidence>
<keyword evidence="9" id="KW-0812">Transmembrane</keyword>
<feature type="transmembrane region" description="Helical" evidence="9">
    <location>
        <begin position="21"/>
        <end position="40"/>
    </location>
</feature>
<dbReference type="KEGG" id="bgt:106063044"/>
<feature type="glycosylation site" description="N-linked (GlcNAc...) asparagine" evidence="7">
    <location>
        <position position="156"/>
    </location>
</feature>
<feature type="glycosylation site" description="N-linked (GlcNAc...) asparagine" evidence="5">
    <location>
        <position position="74"/>
    </location>
</feature>
<evidence type="ECO:0000256" key="9">
    <source>
        <dbReference type="SAM" id="Phobius"/>
    </source>
</evidence>
<keyword evidence="9" id="KW-1133">Transmembrane helix</keyword>
<evidence type="ECO:0000256" key="6">
    <source>
        <dbReference type="PIRSR" id="PIRSR601548-4"/>
    </source>
</evidence>
<evidence type="ECO:0000313" key="11">
    <source>
        <dbReference type="Proteomes" id="UP000076420"/>
    </source>
</evidence>
<evidence type="ECO:0000256" key="1">
    <source>
        <dbReference type="ARBA" id="ARBA00008139"/>
    </source>
</evidence>
<evidence type="ECO:0000256" key="7">
    <source>
        <dbReference type="PIRSR" id="PIRSR601548-5"/>
    </source>
</evidence>
<organism evidence="10 11">
    <name type="scientific">Biomphalaria glabrata</name>
    <name type="common">Bloodfluke planorb</name>
    <name type="synonym">Freshwater snail</name>
    <dbReference type="NCBI Taxonomy" id="6526"/>
    <lineage>
        <taxon>Eukaryota</taxon>
        <taxon>Metazoa</taxon>
        <taxon>Spiralia</taxon>
        <taxon>Lophotrochozoa</taxon>
        <taxon>Mollusca</taxon>
        <taxon>Gastropoda</taxon>
        <taxon>Heterobranchia</taxon>
        <taxon>Euthyneura</taxon>
        <taxon>Panpulmonata</taxon>
        <taxon>Hygrophila</taxon>
        <taxon>Lymnaeoidea</taxon>
        <taxon>Planorbidae</taxon>
        <taxon>Biomphalaria</taxon>
    </lineage>
</organism>
<dbReference type="PANTHER" id="PTHR10514:SF27">
    <property type="entry name" value="ANGIOTENSIN-CONVERTING ENZYME"/>
    <property type="match status" value="1"/>
</dbReference>
<evidence type="ECO:0000313" key="10">
    <source>
        <dbReference type="EnsemblMetazoa" id="BGLB022398-PA"/>
    </source>
</evidence>
<dbReference type="GO" id="GO:0005886">
    <property type="term" value="C:plasma membrane"/>
    <property type="evidence" value="ECO:0007669"/>
    <property type="project" value="TreeGrafter"/>
</dbReference>
<keyword evidence="4 5" id="KW-0325">Glycoprotein</keyword>
<dbReference type="Pfam" id="PF01401">
    <property type="entry name" value="Peptidase_M2"/>
    <property type="match status" value="1"/>
</dbReference>
<dbReference type="PROSITE" id="PS52011">
    <property type="entry name" value="PEPTIDASE_M2"/>
    <property type="match status" value="1"/>
</dbReference>
<name>A0A2C9KQF8_BIOGL</name>
<dbReference type="InterPro" id="IPR001548">
    <property type="entry name" value="Peptidase_M2"/>
</dbReference>
<protein>
    <submittedName>
        <fullName evidence="10">Uncharacterized protein</fullName>
    </submittedName>
</protein>
<feature type="disulfide bond" evidence="6">
    <location>
        <begin position="154"/>
        <end position="160"/>
    </location>
</feature>